<dbReference type="InterPro" id="IPR036388">
    <property type="entry name" value="WH-like_DNA-bd_sf"/>
</dbReference>
<dbReference type="Gene3D" id="1.10.10.10">
    <property type="entry name" value="Winged helix-like DNA-binding domain superfamily/Winged helix DNA-binding domain"/>
    <property type="match status" value="1"/>
</dbReference>
<dbReference type="InterPro" id="IPR011990">
    <property type="entry name" value="TPR-like_helical_dom_sf"/>
</dbReference>
<dbReference type="Pfam" id="PF13401">
    <property type="entry name" value="AAA_22"/>
    <property type="match status" value="1"/>
</dbReference>
<dbReference type="SMART" id="SM00421">
    <property type="entry name" value="HTH_LUXR"/>
    <property type="match status" value="1"/>
</dbReference>
<dbReference type="GO" id="GO:0043531">
    <property type="term" value="F:ADP binding"/>
    <property type="evidence" value="ECO:0007669"/>
    <property type="project" value="InterPro"/>
</dbReference>
<keyword evidence="3" id="KW-1185">Reference proteome</keyword>
<reference evidence="3" key="1">
    <citation type="submission" date="2018-09" db="EMBL/GenBank/DDBJ databases">
        <authorList>
            <person name="Zhu H."/>
        </authorList>
    </citation>
    <scope>NUCLEOTIDE SEQUENCE [LARGE SCALE GENOMIC DNA]</scope>
    <source>
        <strain evidence="3">K1W22B-1</strain>
    </source>
</reference>
<evidence type="ECO:0000313" key="2">
    <source>
        <dbReference type="EMBL" id="RJS46167.1"/>
    </source>
</evidence>
<dbReference type="SUPFAM" id="SSF48452">
    <property type="entry name" value="TPR-like"/>
    <property type="match status" value="1"/>
</dbReference>
<dbReference type="CDD" id="cd06170">
    <property type="entry name" value="LuxR_C_like"/>
    <property type="match status" value="1"/>
</dbReference>
<dbReference type="SUPFAM" id="SSF46894">
    <property type="entry name" value="C-terminal effector domain of the bipartite response regulators"/>
    <property type="match status" value="1"/>
</dbReference>
<sequence>MSTIEVIDLPAATPTSFVGRRHELAEARRLLGTTRVLTLVGTGGAGKTRLALRLSTEVRRAYHDGVCVVLLADLRDPALLELTVAERLQLRDQSGRDPLELVIAHLADRQLLLVLDNCEHLVEECGRFVERVTRACPQVQVLATSRQSLRVAGEVSMQVPPMDVHEASDLFSERGTAAKPSFALNDENAGPIARICKRLEGLPLAIELAAARIRVLSPAQIEQRLDARYRLLTQGNRDAPQRQQTLRALVDWSHDLCSPEEQLLWARASVFSGGFDLEAAEHVCAGDGIEEEDVLDLIDSLTDKSILIADELGGSMRYRMLETLREYGAERLDQQDARATARRHRDWLAQLAQTCRDTWEGPDQVALVARLHREHANLRVALDYCLSSPDEVAAGFRIATCLDDYWGMRGLHTEMRRWLAQALAIDTSPSAERAEALRMSGWYALLQGDPEQGLPAIVEAGETAAATGSRRASAYVTHAWGMAACFTGDLDQASTLMSQALGEFRAIRDVRGEFFTLFILGMSIGLRGRPGDADEGLAVLDECITAATSRGEEFWRAYALWSVAQIEVARDGLERADETAKQSLEIQRRLDNRLAIALGVDTLAWIAERQGRFPRAARLFGAADSLYESIGGSPQNFATVAGPHDRHLAATRDALDPAQFESEYAAGRALSLDEAQDFALDTDSAAPARDPDAPSPLTRREAEVAALVAAGLTNKDIATRLVISLRTAEGHVQNILVKLGLRSRGQIVAWHAHGTRPSPDGPHPSR</sequence>
<evidence type="ECO:0000259" key="1">
    <source>
        <dbReference type="PROSITE" id="PS50043"/>
    </source>
</evidence>
<comment type="caution">
    <text evidence="2">The sequence shown here is derived from an EMBL/GenBank/DDBJ whole genome shotgun (WGS) entry which is preliminary data.</text>
</comment>
<accession>A0A3A5HE37</accession>
<dbReference type="GO" id="GO:0003677">
    <property type="term" value="F:DNA binding"/>
    <property type="evidence" value="ECO:0007669"/>
    <property type="project" value="InterPro"/>
</dbReference>
<dbReference type="PRINTS" id="PR00364">
    <property type="entry name" value="DISEASERSIST"/>
</dbReference>
<organism evidence="2 3">
    <name type="scientific">Nocardioides cavernaquae</name>
    <dbReference type="NCBI Taxonomy" id="2321396"/>
    <lineage>
        <taxon>Bacteria</taxon>
        <taxon>Bacillati</taxon>
        <taxon>Actinomycetota</taxon>
        <taxon>Actinomycetes</taxon>
        <taxon>Propionibacteriales</taxon>
        <taxon>Nocardioidaceae</taxon>
        <taxon>Nocardioides</taxon>
    </lineage>
</organism>
<dbReference type="Proteomes" id="UP000276542">
    <property type="component" value="Unassembled WGS sequence"/>
</dbReference>
<dbReference type="PROSITE" id="PS50043">
    <property type="entry name" value="HTH_LUXR_2"/>
    <property type="match status" value="1"/>
</dbReference>
<dbReference type="InterPro" id="IPR049945">
    <property type="entry name" value="AAA_22"/>
</dbReference>
<dbReference type="EMBL" id="QYRP01000002">
    <property type="protein sequence ID" value="RJS46167.1"/>
    <property type="molecule type" value="Genomic_DNA"/>
</dbReference>
<dbReference type="Gene3D" id="1.25.40.10">
    <property type="entry name" value="Tetratricopeptide repeat domain"/>
    <property type="match status" value="1"/>
</dbReference>
<dbReference type="SUPFAM" id="SSF52540">
    <property type="entry name" value="P-loop containing nucleoside triphosphate hydrolases"/>
    <property type="match status" value="1"/>
</dbReference>
<feature type="domain" description="HTH luxR-type" evidence="1">
    <location>
        <begin position="690"/>
        <end position="755"/>
    </location>
</feature>
<name>A0A3A5HE37_9ACTN</name>
<dbReference type="InterPro" id="IPR027417">
    <property type="entry name" value="P-loop_NTPase"/>
</dbReference>
<protein>
    <submittedName>
        <fullName evidence="2">LuxR family transcriptional regulator</fullName>
    </submittedName>
</protein>
<dbReference type="PRINTS" id="PR00038">
    <property type="entry name" value="HTHLUXR"/>
</dbReference>
<dbReference type="InterPro" id="IPR016032">
    <property type="entry name" value="Sig_transdc_resp-reg_C-effctor"/>
</dbReference>
<dbReference type="OrthoDB" id="3755432at2"/>
<dbReference type="RefSeq" id="WP_120060104.1">
    <property type="nucleotide sequence ID" value="NZ_QYRP01000002.1"/>
</dbReference>
<gene>
    <name evidence="2" type="ORF">D4739_08045</name>
</gene>
<dbReference type="PANTHER" id="PTHR47691:SF3">
    <property type="entry name" value="HTH-TYPE TRANSCRIPTIONAL REGULATOR RV0890C-RELATED"/>
    <property type="match status" value="1"/>
</dbReference>
<dbReference type="Pfam" id="PF25872">
    <property type="entry name" value="HTH_77"/>
    <property type="match status" value="1"/>
</dbReference>
<dbReference type="InterPro" id="IPR058852">
    <property type="entry name" value="HTH_77"/>
</dbReference>
<dbReference type="InterPro" id="IPR000792">
    <property type="entry name" value="Tscrpt_reg_LuxR_C"/>
</dbReference>
<dbReference type="GO" id="GO:0006355">
    <property type="term" value="P:regulation of DNA-templated transcription"/>
    <property type="evidence" value="ECO:0007669"/>
    <property type="project" value="InterPro"/>
</dbReference>
<dbReference type="Pfam" id="PF00196">
    <property type="entry name" value="GerE"/>
    <property type="match status" value="1"/>
</dbReference>
<dbReference type="Gene3D" id="3.40.50.300">
    <property type="entry name" value="P-loop containing nucleotide triphosphate hydrolases"/>
    <property type="match status" value="1"/>
</dbReference>
<proteinExistence type="predicted"/>
<dbReference type="PANTHER" id="PTHR47691">
    <property type="entry name" value="REGULATOR-RELATED"/>
    <property type="match status" value="1"/>
</dbReference>
<evidence type="ECO:0000313" key="3">
    <source>
        <dbReference type="Proteomes" id="UP000276542"/>
    </source>
</evidence>
<dbReference type="AlphaFoldDB" id="A0A3A5HE37"/>